<evidence type="ECO:0000313" key="1">
    <source>
        <dbReference type="EMBL" id="SCZ84494.1"/>
    </source>
</evidence>
<name>A0A1G5SBB1_9PROT</name>
<dbReference type="SUPFAM" id="SSF81901">
    <property type="entry name" value="HCP-like"/>
    <property type="match status" value="1"/>
</dbReference>
<reference evidence="1 2" key="1">
    <citation type="submission" date="2016-10" db="EMBL/GenBank/DDBJ databases">
        <authorList>
            <person name="de Groot N.N."/>
        </authorList>
    </citation>
    <scope>NUCLEOTIDE SEQUENCE [LARGE SCALE GENOMIC DNA]</scope>
    <source>
        <strain evidence="1">1</strain>
    </source>
</reference>
<organism evidence="1 2">
    <name type="scientific">Nitrosomonas mobilis</name>
    <dbReference type="NCBI Taxonomy" id="51642"/>
    <lineage>
        <taxon>Bacteria</taxon>
        <taxon>Pseudomonadati</taxon>
        <taxon>Pseudomonadota</taxon>
        <taxon>Betaproteobacteria</taxon>
        <taxon>Nitrosomonadales</taxon>
        <taxon>Nitrosomonadaceae</taxon>
        <taxon>Nitrosomonas</taxon>
    </lineage>
</organism>
<dbReference type="InterPro" id="IPR011990">
    <property type="entry name" value="TPR-like_helical_dom_sf"/>
</dbReference>
<dbReference type="EMBL" id="FMWO01000024">
    <property type="protein sequence ID" value="SCZ84494.1"/>
    <property type="molecule type" value="Genomic_DNA"/>
</dbReference>
<accession>A0A1G5SBB1</accession>
<sequence>MAEPPSFDLGMKYLNDKNFEKASYFFAELAKEGNPASMNNLGVALLMVNRKEEAIYWFQQATKYGDKTAPQNLVSLGESVPSADLVGTHQSQINEVNKNEFINNLIYASIIGVALGVSLKYNQHSSRTYNLNGYSSYTSPTIGNTAPSIYLKKGCESDYICGIGFKCVKAPFKSSGVCMKNVDEYGIKQYNSPESNSVGPNLDLDGQCSFDTDCPIGFKCDREYKACIKR</sequence>
<protein>
    <submittedName>
        <fullName evidence="1">Uncharacterized protein</fullName>
    </submittedName>
</protein>
<evidence type="ECO:0000313" key="2">
    <source>
        <dbReference type="Proteomes" id="UP000198729"/>
    </source>
</evidence>
<gene>
    <name evidence="1" type="ORF">NSMM_190011</name>
</gene>
<keyword evidence="2" id="KW-1185">Reference proteome</keyword>
<dbReference type="Gene3D" id="1.25.40.10">
    <property type="entry name" value="Tetratricopeptide repeat domain"/>
    <property type="match status" value="1"/>
</dbReference>
<proteinExistence type="predicted"/>
<dbReference type="Proteomes" id="UP000198729">
    <property type="component" value="Unassembled WGS sequence"/>
</dbReference>
<dbReference type="AlphaFoldDB" id="A0A1G5SBB1"/>
<dbReference type="OrthoDB" id="4532668at2"/>